<sequence length="964" mass="109285">MDVRGVLMTSYAFWLLFVGLVLLVNADYYDVLGVSRSASQAEIRNAYRRLARQWHPDKNPSKEASQKFIELNQAYEVLSNVNKRREYDTFKTVSGDTNFDSSGRHQFRYKFVHSPFEDLFDIFPQFSRRRSFSANVLEIDFRSYRMTHLPRSRSVPLLIMGYSDFCLHCQRAHVIWSQLADELTPLGVSVCVVNLERDPSMRDELHLHHVPSIVLVIDGQVSYYTRGEYSHNSIIDTLRTLLIKSNPSRSKALPSFLSTTLDTPLVQMVRDYSTFINDFHPGWRRDSRPRMLLFKPLVVPSLRYIVAAFRAADHLAAGFVNSESPYARQLVDKFHIPQGEESLLIFHEDPERPVSFISEPKLSPEQLDEAMLAYSQLTIPRIYSTARLLDLCPADGSEPASAYASASEMRSNDAHNSDSMDHRNHRHFCLLLLLHSKIANLERTHGHAEYWLSMLRQVDSGVRRELQKMDSSPVRNHFQTVHVYADRQASWLERLSHDQTLDKTEQSQNLADPGNIGRLALLWRITSKETALYMFPVESNANPRTQLPLESPLGDKMNFSANLGNMERDLIAELVSAITPLSGLTTTAFLDSHRSLEMWHTTSDFMVENFVMDELAVPMWLRIRRKLWGLLSQASTWLAEFVTEPVSFVLSTTVIMLGLFVYSLSRLFVQAATNDVRRTPFHADDPPAAKNTRPSSATDRSNAESRPNRNPREFKRFTPSVVLSLNSLTYDKLVLSAPKGHQLLVLCVRGGGSPQDTRLCAQFASKTGHVGPRVQCAQLSMTRYAGWLAKLLEYARSGMPVRVRTPEDEEGSPSGYCERLPGTVYINPSNCIGTVIAINGSRRYFSLYHPLLPGTRSSSESSIDGSKSDSDPEAGPMDGEPQAYNHRGVRKRRIFGHVLGLDSDDEAELDGDSPQLRARHHVSSGALFDNELLDGLPNWLDRLFEGSLTRYQVDEWPINLRGET</sequence>
<dbReference type="CDD" id="cd06257">
    <property type="entry name" value="DnaJ"/>
    <property type="match status" value="1"/>
</dbReference>
<name>A0AAV2T896_CALDB</name>
<dbReference type="SUPFAM" id="SSF46565">
    <property type="entry name" value="Chaperone J-domain"/>
    <property type="match status" value="1"/>
</dbReference>
<reference evidence="9" key="1">
    <citation type="submission" date="2024-06" db="EMBL/GenBank/DDBJ databases">
        <authorList>
            <person name="Liu X."/>
            <person name="Lenzi L."/>
            <person name="Haldenby T S."/>
            <person name="Uol C."/>
        </authorList>
    </citation>
    <scope>NUCLEOTIDE SEQUENCE</scope>
</reference>
<dbReference type="Proteomes" id="UP001497525">
    <property type="component" value="Unassembled WGS sequence"/>
</dbReference>
<protein>
    <recommendedName>
        <fullName evidence="2">DnaJ homolog subfamily C member 16</fullName>
    </recommendedName>
    <alternativeName>
        <fullName evidence="5">Endoplasmic reticulum DNA J domain-containing protein 8</fullName>
    </alternativeName>
</protein>
<feature type="domain" description="J" evidence="7">
    <location>
        <begin position="27"/>
        <end position="91"/>
    </location>
</feature>
<dbReference type="Gene3D" id="3.40.30.10">
    <property type="entry name" value="Glutaredoxin"/>
    <property type="match status" value="1"/>
</dbReference>
<organism evidence="9 10">
    <name type="scientific">Calicophoron daubneyi</name>
    <name type="common">Rumen fluke</name>
    <name type="synonym">Paramphistomum daubneyi</name>
    <dbReference type="NCBI Taxonomy" id="300641"/>
    <lineage>
        <taxon>Eukaryota</taxon>
        <taxon>Metazoa</taxon>
        <taxon>Spiralia</taxon>
        <taxon>Lophotrochozoa</taxon>
        <taxon>Platyhelminthes</taxon>
        <taxon>Trematoda</taxon>
        <taxon>Digenea</taxon>
        <taxon>Plagiorchiida</taxon>
        <taxon>Pronocephalata</taxon>
        <taxon>Paramphistomoidea</taxon>
        <taxon>Paramphistomidae</taxon>
        <taxon>Calicophoron</taxon>
    </lineage>
</organism>
<evidence type="ECO:0000256" key="3">
    <source>
        <dbReference type="ARBA" id="ARBA00023006"/>
    </source>
</evidence>
<feature type="compositionally biased region" description="Basic and acidic residues" evidence="6">
    <location>
        <begin position="701"/>
        <end position="713"/>
    </location>
</feature>
<evidence type="ECO:0000313" key="10">
    <source>
        <dbReference type="Proteomes" id="UP001497525"/>
    </source>
</evidence>
<dbReference type="InterPro" id="IPR036249">
    <property type="entry name" value="Thioredoxin-like_sf"/>
</dbReference>
<dbReference type="SMART" id="SM00271">
    <property type="entry name" value="DnaJ"/>
    <property type="match status" value="1"/>
</dbReference>
<feature type="compositionally biased region" description="Basic and acidic residues" evidence="6">
    <location>
        <begin position="410"/>
        <end position="420"/>
    </location>
</feature>
<feature type="region of interest" description="Disordered" evidence="6">
    <location>
        <begin position="855"/>
        <end position="886"/>
    </location>
</feature>
<keyword evidence="3" id="KW-0072">Autophagy</keyword>
<dbReference type="PRINTS" id="PR00625">
    <property type="entry name" value="JDOMAIN"/>
</dbReference>
<dbReference type="PROSITE" id="PS51352">
    <property type="entry name" value="THIOREDOXIN_2"/>
    <property type="match status" value="1"/>
</dbReference>
<dbReference type="Pfam" id="PF00226">
    <property type="entry name" value="DnaJ"/>
    <property type="match status" value="1"/>
</dbReference>
<comment type="caution">
    <text evidence="9">The sequence shown here is derived from an EMBL/GenBank/DDBJ whole genome shotgun (WGS) entry which is preliminary data.</text>
</comment>
<evidence type="ECO:0000259" key="7">
    <source>
        <dbReference type="PROSITE" id="PS50076"/>
    </source>
</evidence>
<dbReference type="InterPro" id="IPR001623">
    <property type="entry name" value="DnaJ_domain"/>
</dbReference>
<evidence type="ECO:0000313" key="9">
    <source>
        <dbReference type="EMBL" id="CAL5131533.1"/>
    </source>
</evidence>
<dbReference type="PROSITE" id="PS00636">
    <property type="entry name" value="DNAJ_1"/>
    <property type="match status" value="1"/>
</dbReference>
<dbReference type="InterPro" id="IPR013766">
    <property type="entry name" value="Thioredoxin_domain"/>
</dbReference>
<comment type="function">
    <text evidence="4">Plays an important role in regulating the size of autophagosomes during the formation process.</text>
</comment>
<accession>A0AAV2T896</accession>
<dbReference type="AlphaFoldDB" id="A0AAV2T896"/>
<proteinExistence type="predicted"/>
<dbReference type="EMBL" id="CAXLJL010000099">
    <property type="protein sequence ID" value="CAL5131533.1"/>
    <property type="molecule type" value="Genomic_DNA"/>
</dbReference>
<dbReference type="GO" id="GO:0006914">
    <property type="term" value="P:autophagy"/>
    <property type="evidence" value="ECO:0007669"/>
    <property type="project" value="UniProtKB-KW"/>
</dbReference>
<dbReference type="PROSITE" id="PS50076">
    <property type="entry name" value="DNAJ_2"/>
    <property type="match status" value="1"/>
</dbReference>
<evidence type="ECO:0000256" key="5">
    <source>
        <dbReference type="ARBA" id="ARBA00035043"/>
    </source>
</evidence>
<dbReference type="SUPFAM" id="SSF52833">
    <property type="entry name" value="Thioredoxin-like"/>
    <property type="match status" value="1"/>
</dbReference>
<dbReference type="InterPro" id="IPR052448">
    <property type="entry name" value="DnaJ_C16_autophagy_reg"/>
</dbReference>
<dbReference type="InterPro" id="IPR036869">
    <property type="entry name" value="J_dom_sf"/>
</dbReference>
<dbReference type="InterPro" id="IPR018253">
    <property type="entry name" value="DnaJ_domain_CS"/>
</dbReference>
<dbReference type="PANTHER" id="PTHR44303">
    <property type="entry name" value="DNAJ HOMOLOG SUBFAMILY C MEMBER 16"/>
    <property type="match status" value="1"/>
</dbReference>
<evidence type="ECO:0000256" key="4">
    <source>
        <dbReference type="ARBA" id="ARBA00035002"/>
    </source>
</evidence>
<dbReference type="GO" id="GO:0005789">
    <property type="term" value="C:endoplasmic reticulum membrane"/>
    <property type="evidence" value="ECO:0007669"/>
    <property type="project" value="UniProtKB-SubCell"/>
</dbReference>
<evidence type="ECO:0000256" key="1">
    <source>
        <dbReference type="ARBA" id="ARBA00004163"/>
    </source>
</evidence>
<dbReference type="Gene3D" id="1.10.287.110">
    <property type="entry name" value="DnaJ domain"/>
    <property type="match status" value="1"/>
</dbReference>
<feature type="region of interest" description="Disordered" evidence="6">
    <location>
        <begin position="400"/>
        <end position="420"/>
    </location>
</feature>
<feature type="domain" description="Thioredoxin" evidence="8">
    <location>
        <begin position="117"/>
        <end position="243"/>
    </location>
</feature>
<evidence type="ECO:0000259" key="8">
    <source>
        <dbReference type="PROSITE" id="PS51352"/>
    </source>
</evidence>
<gene>
    <name evidence="9" type="ORF">CDAUBV1_LOCUS3951</name>
</gene>
<evidence type="ECO:0000256" key="2">
    <source>
        <dbReference type="ARBA" id="ARBA00020921"/>
    </source>
</evidence>
<feature type="region of interest" description="Disordered" evidence="6">
    <location>
        <begin position="679"/>
        <end position="713"/>
    </location>
</feature>
<comment type="subcellular location">
    <subcellularLocation>
        <location evidence="1">Endoplasmic reticulum membrane</location>
        <topology evidence="1">Single-pass type IV membrane protein</topology>
    </subcellularLocation>
</comment>
<dbReference type="Pfam" id="PF00085">
    <property type="entry name" value="Thioredoxin"/>
    <property type="match status" value="1"/>
</dbReference>
<dbReference type="PANTHER" id="PTHR44303:SF2">
    <property type="entry name" value="DNAJ HOMOLOG SUBFAMILY C MEMBER 16"/>
    <property type="match status" value="1"/>
</dbReference>
<evidence type="ECO:0000256" key="6">
    <source>
        <dbReference type="SAM" id="MobiDB-lite"/>
    </source>
</evidence>